<sequence>GGCLCGAIRYETRGKPLYSGVCYCGDCRKSSGSVFVPVSGYALTAFHLTKGEPRTYTTPSTYGKPVVLSFCGDCGSKIFGGIYGVDETHTVNVGTLDDLKGYEPRTALFVKDRPEWAVLKHALTEFQTMPGA</sequence>
<feature type="non-terminal residue" evidence="6">
    <location>
        <position position="1"/>
    </location>
</feature>
<dbReference type="AlphaFoldDB" id="A0A6G1I8F1"/>
<evidence type="ECO:0000256" key="2">
    <source>
        <dbReference type="ARBA" id="ARBA00022723"/>
    </source>
</evidence>
<dbReference type="InterPro" id="IPR006913">
    <property type="entry name" value="CENP-V/GFA"/>
</dbReference>
<dbReference type="Proteomes" id="UP000799640">
    <property type="component" value="Unassembled WGS sequence"/>
</dbReference>
<dbReference type="PANTHER" id="PTHR33337:SF40">
    <property type="entry name" value="CENP-V_GFA DOMAIN-CONTAINING PROTEIN-RELATED"/>
    <property type="match status" value="1"/>
</dbReference>
<protein>
    <submittedName>
        <fullName evidence="6">Glutathione-dependent formaldehyde-activating protein GFA</fullName>
    </submittedName>
</protein>
<evidence type="ECO:0000313" key="7">
    <source>
        <dbReference type="Proteomes" id="UP000799640"/>
    </source>
</evidence>
<dbReference type="PROSITE" id="PS51891">
    <property type="entry name" value="CENP_V_GFA"/>
    <property type="match status" value="1"/>
</dbReference>
<keyword evidence="4" id="KW-0456">Lyase</keyword>
<dbReference type="PANTHER" id="PTHR33337">
    <property type="entry name" value="GFA DOMAIN-CONTAINING PROTEIN"/>
    <property type="match status" value="1"/>
</dbReference>
<dbReference type="Pfam" id="PF04828">
    <property type="entry name" value="GFA"/>
    <property type="match status" value="1"/>
</dbReference>
<keyword evidence="7" id="KW-1185">Reference proteome</keyword>
<evidence type="ECO:0000259" key="5">
    <source>
        <dbReference type="PROSITE" id="PS51891"/>
    </source>
</evidence>
<proteinExistence type="inferred from homology"/>
<evidence type="ECO:0000313" key="6">
    <source>
        <dbReference type="EMBL" id="KAF2404578.1"/>
    </source>
</evidence>
<dbReference type="OrthoDB" id="2212170at2759"/>
<evidence type="ECO:0000256" key="3">
    <source>
        <dbReference type="ARBA" id="ARBA00022833"/>
    </source>
</evidence>
<dbReference type="SUPFAM" id="SSF51316">
    <property type="entry name" value="Mss4-like"/>
    <property type="match status" value="1"/>
</dbReference>
<organism evidence="6 7">
    <name type="scientific">Trichodelitschia bisporula</name>
    <dbReference type="NCBI Taxonomy" id="703511"/>
    <lineage>
        <taxon>Eukaryota</taxon>
        <taxon>Fungi</taxon>
        <taxon>Dikarya</taxon>
        <taxon>Ascomycota</taxon>
        <taxon>Pezizomycotina</taxon>
        <taxon>Dothideomycetes</taxon>
        <taxon>Dothideomycetes incertae sedis</taxon>
        <taxon>Phaeotrichales</taxon>
        <taxon>Phaeotrichaceae</taxon>
        <taxon>Trichodelitschia</taxon>
    </lineage>
</organism>
<evidence type="ECO:0000256" key="1">
    <source>
        <dbReference type="ARBA" id="ARBA00005495"/>
    </source>
</evidence>
<comment type="similarity">
    <text evidence="1">Belongs to the Gfa family.</text>
</comment>
<gene>
    <name evidence="6" type="ORF">EJ06DRAFT_470183</name>
</gene>
<dbReference type="GO" id="GO:0046872">
    <property type="term" value="F:metal ion binding"/>
    <property type="evidence" value="ECO:0007669"/>
    <property type="project" value="UniProtKB-KW"/>
</dbReference>
<feature type="domain" description="CENP-V/GFA" evidence="5">
    <location>
        <begin position="1"/>
        <end position="103"/>
    </location>
</feature>
<reference evidence="6" key="1">
    <citation type="journal article" date="2020" name="Stud. Mycol.">
        <title>101 Dothideomycetes genomes: a test case for predicting lifestyles and emergence of pathogens.</title>
        <authorList>
            <person name="Haridas S."/>
            <person name="Albert R."/>
            <person name="Binder M."/>
            <person name="Bloem J."/>
            <person name="Labutti K."/>
            <person name="Salamov A."/>
            <person name="Andreopoulos B."/>
            <person name="Baker S."/>
            <person name="Barry K."/>
            <person name="Bills G."/>
            <person name="Bluhm B."/>
            <person name="Cannon C."/>
            <person name="Castanera R."/>
            <person name="Culley D."/>
            <person name="Daum C."/>
            <person name="Ezra D."/>
            <person name="Gonzalez J."/>
            <person name="Henrissat B."/>
            <person name="Kuo A."/>
            <person name="Liang C."/>
            <person name="Lipzen A."/>
            <person name="Lutzoni F."/>
            <person name="Magnuson J."/>
            <person name="Mondo S."/>
            <person name="Nolan M."/>
            <person name="Ohm R."/>
            <person name="Pangilinan J."/>
            <person name="Park H.-J."/>
            <person name="Ramirez L."/>
            <person name="Alfaro M."/>
            <person name="Sun H."/>
            <person name="Tritt A."/>
            <person name="Yoshinaga Y."/>
            <person name="Zwiers L.-H."/>
            <person name="Turgeon B."/>
            <person name="Goodwin S."/>
            <person name="Spatafora J."/>
            <person name="Crous P."/>
            <person name="Grigoriev I."/>
        </authorList>
    </citation>
    <scope>NUCLEOTIDE SEQUENCE</scope>
    <source>
        <strain evidence="6">CBS 262.69</strain>
    </source>
</reference>
<evidence type="ECO:0000256" key="4">
    <source>
        <dbReference type="ARBA" id="ARBA00023239"/>
    </source>
</evidence>
<dbReference type="InterPro" id="IPR011057">
    <property type="entry name" value="Mss4-like_sf"/>
</dbReference>
<keyword evidence="3" id="KW-0862">Zinc</keyword>
<name>A0A6G1I8F1_9PEZI</name>
<keyword evidence="2" id="KW-0479">Metal-binding</keyword>
<dbReference type="Gene3D" id="3.90.1590.10">
    <property type="entry name" value="glutathione-dependent formaldehyde- activating enzyme (gfa)"/>
    <property type="match status" value="1"/>
</dbReference>
<dbReference type="GO" id="GO:0016846">
    <property type="term" value="F:carbon-sulfur lyase activity"/>
    <property type="evidence" value="ECO:0007669"/>
    <property type="project" value="InterPro"/>
</dbReference>
<dbReference type="EMBL" id="ML996688">
    <property type="protein sequence ID" value="KAF2404578.1"/>
    <property type="molecule type" value="Genomic_DNA"/>
</dbReference>
<accession>A0A6G1I8F1</accession>